<accession>A0A0A8ZDI0</accession>
<dbReference type="AlphaFoldDB" id="A0A0A8ZDI0"/>
<sequence>MECVTTVRYAVCFNGVLLKHLPTNPRFAPR</sequence>
<organism evidence="1">
    <name type="scientific">Arundo donax</name>
    <name type="common">Giant reed</name>
    <name type="synonym">Donax arundinaceus</name>
    <dbReference type="NCBI Taxonomy" id="35708"/>
    <lineage>
        <taxon>Eukaryota</taxon>
        <taxon>Viridiplantae</taxon>
        <taxon>Streptophyta</taxon>
        <taxon>Embryophyta</taxon>
        <taxon>Tracheophyta</taxon>
        <taxon>Spermatophyta</taxon>
        <taxon>Magnoliopsida</taxon>
        <taxon>Liliopsida</taxon>
        <taxon>Poales</taxon>
        <taxon>Poaceae</taxon>
        <taxon>PACMAD clade</taxon>
        <taxon>Arundinoideae</taxon>
        <taxon>Arundineae</taxon>
        <taxon>Arundo</taxon>
    </lineage>
</organism>
<reference evidence="1" key="2">
    <citation type="journal article" date="2015" name="Data Brief">
        <title>Shoot transcriptome of the giant reed, Arundo donax.</title>
        <authorList>
            <person name="Barrero R.A."/>
            <person name="Guerrero F.D."/>
            <person name="Moolhuijzen P."/>
            <person name="Goolsby J.A."/>
            <person name="Tidwell J."/>
            <person name="Bellgard S.E."/>
            <person name="Bellgard M.I."/>
        </authorList>
    </citation>
    <scope>NUCLEOTIDE SEQUENCE</scope>
    <source>
        <tissue evidence="1">Shoot tissue taken approximately 20 cm above the soil surface</tissue>
    </source>
</reference>
<protein>
    <submittedName>
        <fullName evidence="1">Uncharacterized protein</fullName>
    </submittedName>
</protein>
<reference evidence="1" key="1">
    <citation type="submission" date="2014-09" db="EMBL/GenBank/DDBJ databases">
        <authorList>
            <person name="Magalhaes I.L.F."/>
            <person name="Oliveira U."/>
            <person name="Santos F.R."/>
            <person name="Vidigal T.H.D.A."/>
            <person name="Brescovit A.D."/>
            <person name="Santos A.J."/>
        </authorList>
    </citation>
    <scope>NUCLEOTIDE SEQUENCE</scope>
    <source>
        <tissue evidence="1">Shoot tissue taken approximately 20 cm above the soil surface</tissue>
    </source>
</reference>
<evidence type="ECO:0000313" key="1">
    <source>
        <dbReference type="EMBL" id="JAD36871.1"/>
    </source>
</evidence>
<name>A0A0A8ZDI0_ARUDO</name>
<dbReference type="EMBL" id="GBRH01261024">
    <property type="protein sequence ID" value="JAD36871.1"/>
    <property type="molecule type" value="Transcribed_RNA"/>
</dbReference>
<proteinExistence type="predicted"/>